<accession>A0ABP3YAC8</accession>
<evidence type="ECO:0000313" key="1">
    <source>
        <dbReference type="EMBL" id="GAA0877134.1"/>
    </source>
</evidence>
<dbReference type="Proteomes" id="UP001500469">
    <property type="component" value="Unassembled WGS sequence"/>
</dbReference>
<organism evidence="1 2">
    <name type="scientific">Algoriphagus jejuensis</name>
    <dbReference type="NCBI Taxonomy" id="419934"/>
    <lineage>
        <taxon>Bacteria</taxon>
        <taxon>Pseudomonadati</taxon>
        <taxon>Bacteroidota</taxon>
        <taxon>Cytophagia</taxon>
        <taxon>Cytophagales</taxon>
        <taxon>Cyclobacteriaceae</taxon>
        <taxon>Algoriphagus</taxon>
    </lineage>
</organism>
<evidence type="ECO:0000313" key="2">
    <source>
        <dbReference type="Proteomes" id="UP001500469"/>
    </source>
</evidence>
<proteinExistence type="predicted"/>
<evidence type="ECO:0008006" key="3">
    <source>
        <dbReference type="Google" id="ProtNLM"/>
    </source>
</evidence>
<dbReference type="PROSITE" id="PS51257">
    <property type="entry name" value="PROKAR_LIPOPROTEIN"/>
    <property type="match status" value="1"/>
</dbReference>
<dbReference type="RefSeq" id="WP_343847830.1">
    <property type="nucleotide sequence ID" value="NZ_BAAAFI010000001.1"/>
</dbReference>
<keyword evidence="2" id="KW-1185">Reference proteome</keyword>
<name>A0ABP3YAC8_9BACT</name>
<dbReference type="EMBL" id="BAAAFI010000001">
    <property type="protein sequence ID" value="GAA0877134.1"/>
    <property type="molecule type" value="Genomic_DNA"/>
</dbReference>
<protein>
    <recommendedName>
        <fullName evidence="3">DKNYY family protein</fullName>
    </recommendedName>
</protein>
<reference evidence="2" key="1">
    <citation type="journal article" date="2019" name="Int. J. Syst. Evol. Microbiol.">
        <title>The Global Catalogue of Microorganisms (GCM) 10K type strain sequencing project: providing services to taxonomists for standard genome sequencing and annotation.</title>
        <authorList>
            <consortium name="The Broad Institute Genomics Platform"/>
            <consortium name="The Broad Institute Genome Sequencing Center for Infectious Disease"/>
            <person name="Wu L."/>
            <person name="Ma J."/>
        </authorList>
    </citation>
    <scope>NUCLEOTIDE SEQUENCE [LARGE SCALE GENOMIC DNA]</scope>
    <source>
        <strain evidence="2">JCM 16112</strain>
    </source>
</reference>
<gene>
    <name evidence="1" type="ORF">GCM10009119_01020</name>
</gene>
<comment type="caution">
    <text evidence="1">The sequence shown here is derived from an EMBL/GenBank/DDBJ whole genome shotgun (WGS) entry which is preliminary data.</text>
</comment>
<sequence>MHLRFPAVIFIIVLLLSSCSEKIESPNLDLEHDYQPLVIGNFWIYQVDETIHYGENDSETSRYYFMDRIRGTYVNAENEITFIVARSKSPDKVAWTPELEYTMIYRDKILLRTIYNMPIAALVFPPEAGRIWNGKSYQAEGDDDFEIDLSGADSIPGFEGISAVRVIQEDLDDRVTVRDIRYEVFGKGVGLLESHSEVLTYCSRNDCLGDQLISSGSETNLKLVEYGKD</sequence>